<evidence type="ECO:0000256" key="1">
    <source>
        <dbReference type="SAM" id="MobiDB-lite"/>
    </source>
</evidence>
<reference evidence="2 3" key="1">
    <citation type="submission" date="2019-06" db="EMBL/GenBank/DDBJ databases">
        <title>WGS assembly of Gossypium darwinii.</title>
        <authorList>
            <person name="Chen Z.J."/>
            <person name="Sreedasyam A."/>
            <person name="Ando A."/>
            <person name="Song Q."/>
            <person name="De L."/>
            <person name="Hulse-Kemp A."/>
            <person name="Ding M."/>
            <person name="Ye W."/>
            <person name="Kirkbride R."/>
            <person name="Jenkins J."/>
            <person name="Plott C."/>
            <person name="Lovell J."/>
            <person name="Lin Y.-M."/>
            <person name="Vaughn R."/>
            <person name="Liu B."/>
            <person name="Li W."/>
            <person name="Simpson S."/>
            <person name="Scheffler B."/>
            <person name="Saski C."/>
            <person name="Grover C."/>
            <person name="Hu G."/>
            <person name="Conover J."/>
            <person name="Carlson J."/>
            <person name="Shu S."/>
            <person name="Boston L."/>
            <person name="Williams M."/>
            <person name="Peterson D."/>
            <person name="Mcgee K."/>
            <person name="Jones D."/>
            <person name="Wendel J."/>
            <person name="Stelly D."/>
            <person name="Grimwood J."/>
            <person name="Schmutz J."/>
        </authorList>
    </citation>
    <scope>NUCLEOTIDE SEQUENCE [LARGE SCALE GENOMIC DNA]</scope>
    <source>
        <strain evidence="2">1808015.09</strain>
    </source>
</reference>
<dbReference type="Proteomes" id="UP000323506">
    <property type="component" value="Chromosome D13"/>
</dbReference>
<feature type="region of interest" description="Disordered" evidence="1">
    <location>
        <begin position="77"/>
        <end position="105"/>
    </location>
</feature>
<feature type="compositionally biased region" description="Basic residues" evidence="1">
    <location>
        <begin position="89"/>
        <end position="99"/>
    </location>
</feature>
<protein>
    <submittedName>
        <fullName evidence="2">Uncharacterized protein</fullName>
    </submittedName>
</protein>
<sequence length="139" mass="15663">MSSGRPSSSTLVGKKSKKMASSSKPNAVSLQDKLQMVENEEQVVLKHIHDLSKWTDAIDGMNEEQLKEYLENRPQELKSVKINNSNNKPKQKQKSKLQKSKPSTCSGIMASVWKFHKEDNDEDDVNKGIQHTLPSSQVK</sequence>
<name>A0A5D2A0X8_GOSDA</name>
<dbReference type="SMR" id="A0A5D2A0X8"/>
<feature type="region of interest" description="Disordered" evidence="1">
    <location>
        <begin position="119"/>
        <end position="139"/>
    </location>
</feature>
<evidence type="ECO:0000313" key="3">
    <source>
        <dbReference type="Proteomes" id="UP000323506"/>
    </source>
</evidence>
<proteinExistence type="predicted"/>
<dbReference type="AlphaFoldDB" id="A0A5D2A0X8"/>
<dbReference type="EMBL" id="CM017713">
    <property type="protein sequence ID" value="TYG37568.1"/>
    <property type="molecule type" value="Genomic_DNA"/>
</dbReference>
<accession>A0A5D2A0X8</accession>
<gene>
    <name evidence="2" type="ORF">ES288_D13G151700v1</name>
</gene>
<feature type="region of interest" description="Disordered" evidence="1">
    <location>
        <begin position="1"/>
        <end position="31"/>
    </location>
</feature>
<feature type="compositionally biased region" description="Polar residues" evidence="1">
    <location>
        <begin position="1"/>
        <end position="11"/>
    </location>
</feature>
<evidence type="ECO:0000313" key="2">
    <source>
        <dbReference type="EMBL" id="TYG37568.1"/>
    </source>
</evidence>
<organism evidence="2 3">
    <name type="scientific">Gossypium darwinii</name>
    <name type="common">Darwin's cotton</name>
    <name type="synonym">Gossypium barbadense var. darwinii</name>
    <dbReference type="NCBI Taxonomy" id="34276"/>
    <lineage>
        <taxon>Eukaryota</taxon>
        <taxon>Viridiplantae</taxon>
        <taxon>Streptophyta</taxon>
        <taxon>Embryophyta</taxon>
        <taxon>Tracheophyta</taxon>
        <taxon>Spermatophyta</taxon>
        <taxon>Magnoliopsida</taxon>
        <taxon>eudicotyledons</taxon>
        <taxon>Gunneridae</taxon>
        <taxon>Pentapetalae</taxon>
        <taxon>rosids</taxon>
        <taxon>malvids</taxon>
        <taxon>Malvales</taxon>
        <taxon>Malvaceae</taxon>
        <taxon>Malvoideae</taxon>
        <taxon>Gossypium</taxon>
    </lineage>
</organism>
<keyword evidence="3" id="KW-1185">Reference proteome</keyword>